<protein>
    <submittedName>
        <fullName evidence="2">Uncharacterized protein</fullName>
    </submittedName>
</protein>
<dbReference type="SUPFAM" id="SSF51905">
    <property type="entry name" value="FAD/NAD(P)-binding domain"/>
    <property type="match status" value="1"/>
</dbReference>
<keyword evidence="1" id="KW-1133">Transmembrane helix</keyword>
<evidence type="ECO:0000256" key="1">
    <source>
        <dbReference type="SAM" id="Phobius"/>
    </source>
</evidence>
<accession>A0A0C9VIG7</accession>
<dbReference type="EMBL" id="KN837172">
    <property type="protein sequence ID" value="KIJ37101.1"/>
    <property type="molecule type" value="Genomic_DNA"/>
</dbReference>
<dbReference type="HOGENOM" id="CLU_025587_1_0_1"/>
<keyword evidence="1" id="KW-0472">Membrane</keyword>
<gene>
    <name evidence="2" type="ORF">M422DRAFT_260492</name>
</gene>
<keyword evidence="1" id="KW-0812">Transmembrane</keyword>
<feature type="transmembrane region" description="Helical" evidence="1">
    <location>
        <begin position="6"/>
        <end position="33"/>
    </location>
</feature>
<keyword evidence="3" id="KW-1185">Reference proteome</keyword>
<dbReference type="OrthoDB" id="10051892at2759"/>
<evidence type="ECO:0000313" key="3">
    <source>
        <dbReference type="Proteomes" id="UP000054279"/>
    </source>
</evidence>
<reference evidence="2 3" key="1">
    <citation type="submission" date="2014-06" db="EMBL/GenBank/DDBJ databases">
        <title>Evolutionary Origins and Diversification of the Mycorrhizal Mutualists.</title>
        <authorList>
            <consortium name="DOE Joint Genome Institute"/>
            <consortium name="Mycorrhizal Genomics Consortium"/>
            <person name="Kohler A."/>
            <person name="Kuo A."/>
            <person name="Nagy L.G."/>
            <person name="Floudas D."/>
            <person name="Copeland A."/>
            <person name="Barry K.W."/>
            <person name="Cichocki N."/>
            <person name="Veneault-Fourrey C."/>
            <person name="LaButti K."/>
            <person name="Lindquist E.A."/>
            <person name="Lipzen A."/>
            <person name="Lundell T."/>
            <person name="Morin E."/>
            <person name="Murat C."/>
            <person name="Riley R."/>
            <person name="Ohm R."/>
            <person name="Sun H."/>
            <person name="Tunlid A."/>
            <person name="Henrissat B."/>
            <person name="Grigoriev I.V."/>
            <person name="Hibbett D.S."/>
            <person name="Martin F."/>
        </authorList>
    </citation>
    <scope>NUCLEOTIDE SEQUENCE [LARGE SCALE GENOMIC DNA]</scope>
    <source>
        <strain evidence="2 3">SS14</strain>
    </source>
</reference>
<sequence>MHLRLPLLGILTILGAIYLIYWSLSVSISNFIFRNFSAVDDLRLIGKRRKGGKFQGVAVVSGGSISGLLAARILSDHFKKVVIVEAEEWLTTEQGLWDGIRCSPKKRYKVFQYTFMHCYQAFLGHALRYMFPDFQEELEKVGGKYVLSPNTCFQVISAYTNLTSEKRMATGPFNAQFSGIPLTHEWRTETPDIIFSTRPVLESTIRRVLLNSFSNVEYLPGSVYSLVRAAKSGPIEGVLVRKLDGKKVTLSAEFVVDCTGSAYSGLRWLQELGLRTERGQALDEVKETYNHNVLYSFCEADVPKHILKDLRPSGAYAGKVEDHAKGIAGFHYWLPDASRERQLFGIVRQENNILHMAYGAWGLSKPPKTLADLRDNISGLSLNEPVPEWAYDILDTLEKENVPVKFETVRMPPGVYIRYTGIKDLPANFVAIGDSVHKANAVRGQGCTKACIDAVTLNTLLCRTSGQTLPTGFSRRFFALQDKRTGAIWSAGKTEDYAWDTTIPCKGEDLAVGSFARTYMKYVGQLIVSDPEVTNIFMNVVHFFAPGLVLFSPRILRKVLRLWIADRWGKFRL</sequence>
<organism evidence="2 3">
    <name type="scientific">Sphaerobolus stellatus (strain SS14)</name>
    <dbReference type="NCBI Taxonomy" id="990650"/>
    <lineage>
        <taxon>Eukaryota</taxon>
        <taxon>Fungi</taxon>
        <taxon>Dikarya</taxon>
        <taxon>Basidiomycota</taxon>
        <taxon>Agaricomycotina</taxon>
        <taxon>Agaricomycetes</taxon>
        <taxon>Phallomycetidae</taxon>
        <taxon>Geastrales</taxon>
        <taxon>Sphaerobolaceae</taxon>
        <taxon>Sphaerobolus</taxon>
    </lineage>
</organism>
<dbReference type="AlphaFoldDB" id="A0A0C9VIG7"/>
<dbReference type="Proteomes" id="UP000054279">
    <property type="component" value="Unassembled WGS sequence"/>
</dbReference>
<proteinExistence type="predicted"/>
<name>A0A0C9VIG7_SPHS4</name>
<dbReference type="InterPro" id="IPR036188">
    <property type="entry name" value="FAD/NAD-bd_sf"/>
</dbReference>
<evidence type="ECO:0000313" key="2">
    <source>
        <dbReference type="EMBL" id="KIJ37101.1"/>
    </source>
</evidence>